<proteinExistence type="predicted"/>
<name>A0ABW9K7T1_9FLAO</name>
<dbReference type="EMBL" id="JBJXVJ010000005">
    <property type="protein sequence ID" value="MFN1219386.1"/>
    <property type="molecule type" value="Genomic_DNA"/>
</dbReference>
<dbReference type="InterPro" id="IPR009057">
    <property type="entry name" value="Homeodomain-like_sf"/>
</dbReference>
<dbReference type="Proteomes" id="UP001634154">
    <property type="component" value="Unassembled WGS sequence"/>
</dbReference>
<keyword evidence="2" id="KW-1185">Reference proteome</keyword>
<evidence type="ECO:0000313" key="2">
    <source>
        <dbReference type="Proteomes" id="UP001634154"/>
    </source>
</evidence>
<comment type="caution">
    <text evidence="1">The sequence shown here is derived from an EMBL/GenBank/DDBJ whole genome shotgun (WGS) entry which is preliminary data.</text>
</comment>
<gene>
    <name evidence="1" type="ORF">ACKW6Q_20665</name>
</gene>
<protein>
    <submittedName>
        <fullName evidence="1">Transposase</fullName>
    </submittedName>
</protein>
<accession>A0ABW9K7T1</accession>
<evidence type="ECO:0000313" key="1">
    <source>
        <dbReference type="EMBL" id="MFN1219386.1"/>
    </source>
</evidence>
<reference evidence="1 2" key="1">
    <citation type="submission" date="2024-12" db="EMBL/GenBank/DDBJ databases">
        <title>Draft genome sequence of Chryseobacterium kwangjuense AG447.</title>
        <authorList>
            <person name="Cheptsov V.S."/>
            <person name="Belov A."/>
            <person name="Zavarzina A.G."/>
        </authorList>
    </citation>
    <scope>NUCLEOTIDE SEQUENCE [LARGE SCALE GENOMIC DNA]</scope>
    <source>
        <strain evidence="1 2">AG447</strain>
    </source>
</reference>
<sequence length="138" mass="16604">MNYKDIKIGRLIKDLVDEAKINSEVLCTYFKISETELNKIYSSPSLNSEDLLQWSIFLNYDFFRIYSQHLILYAPPADTRYTRKGSEHKKKFKNIYTKEIIEFILEQIKSGEKTDIQVVEDYRIPKNTLYKWKKKYNQ</sequence>
<dbReference type="RefSeq" id="WP_409358082.1">
    <property type="nucleotide sequence ID" value="NZ_JBJXVJ010000005.1"/>
</dbReference>
<organism evidence="1 2">
    <name type="scientific">Chryseobacterium kwangjuense</name>
    <dbReference type="NCBI Taxonomy" id="267125"/>
    <lineage>
        <taxon>Bacteria</taxon>
        <taxon>Pseudomonadati</taxon>
        <taxon>Bacteroidota</taxon>
        <taxon>Flavobacteriia</taxon>
        <taxon>Flavobacteriales</taxon>
        <taxon>Weeksellaceae</taxon>
        <taxon>Chryseobacterium group</taxon>
        <taxon>Chryseobacterium</taxon>
    </lineage>
</organism>
<dbReference type="SUPFAM" id="SSF46689">
    <property type="entry name" value="Homeodomain-like"/>
    <property type="match status" value="1"/>
</dbReference>